<dbReference type="Pfam" id="PF08174">
    <property type="entry name" value="Anillin"/>
    <property type="match status" value="1"/>
</dbReference>
<proteinExistence type="predicted"/>
<dbReference type="InterPro" id="IPR011993">
    <property type="entry name" value="PH-like_dom_sf"/>
</dbReference>
<accession>A0AAW1THL7</accession>
<evidence type="ECO:0000259" key="2">
    <source>
        <dbReference type="PROSITE" id="PS50003"/>
    </source>
</evidence>
<dbReference type="GO" id="GO:0000915">
    <property type="term" value="P:actomyosin contractile ring assembly"/>
    <property type="evidence" value="ECO:0007669"/>
    <property type="project" value="TreeGrafter"/>
</dbReference>
<dbReference type="Proteomes" id="UP001431783">
    <property type="component" value="Unassembled WGS sequence"/>
</dbReference>
<evidence type="ECO:0000313" key="3">
    <source>
        <dbReference type="EMBL" id="KAK9869104.1"/>
    </source>
</evidence>
<dbReference type="GO" id="GO:0000281">
    <property type="term" value="P:mitotic cytokinesis"/>
    <property type="evidence" value="ECO:0007669"/>
    <property type="project" value="TreeGrafter"/>
</dbReference>
<protein>
    <recommendedName>
        <fullName evidence="2">PH domain-containing protein</fullName>
    </recommendedName>
</protein>
<dbReference type="GO" id="GO:0005826">
    <property type="term" value="C:actomyosin contractile ring"/>
    <property type="evidence" value="ECO:0007669"/>
    <property type="project" value="TreeGrafter"/>
</dbReference>
<dbReference type="Pfam" id="PF00169">
    <property type="entry name" value="PH"/>
    <property type="match status" value="1"/>
</dbReference>
<dbReference type="Gene3D" id="2.30.29.30">
    <property type="entry name" value="Pleckstrin-homology domain (PH domain)/Phosphotyrosine-binding domain (PTB)"/>
    <property type="match status" value="1"/>
</dbReference>
<feature type="compositionally biased region" description="Polar residues" evidence="1">
    <location>
        <begin position="366"/>
        <end position="377"/>
    </location>
</feature>
<dbReference type="SUPFAM" id="SSF50729">
    <property type="entry name" value="PH domain-like"/>
    <property type="match status" value="1"/>
</dbReference>
<keyword evidence="4" id="KW-1185">Reference proteome</keyword>
<organism evidence="3 4">
    <name type="scientific">Henosepilachna vigintioctopunctata</name>
    <dbReference type="NCBI Taxonomy" id="420089"/>
    <lineage>
        <taxon>Eukaryota</taxon>
        <taxon>Metazoa</taxon>
        <taxon>Ecdysozoa</taxon>
        <taxon>Arthropoda</taxon>
        <taxon>Hexapoda</taxon>
        <taxon>Insecta</taxon>
        <taxon>Pterygota</taxon>
        <taxon>Neoptera</taxon>
        <taxon>Endopterygota</taxon>
        <taxon>Coleoptera</taxon>
        <taxon>Polyphaga</taxon>
        <taxon>Cucujiformia</taxon>
        <taxon>Coccinelloidea</taxon>
        <taxon>Coccinellidae</taxon>
        <taxon>Epilachninae</taxon>
        <taxon>Epilachnini</taxon>
        <taxon>Henosepilachna</taxon>
    </lineage>
</organism>
<comment type="caution">
    <text evidence="3">The sequence shown here is derived from an EMBL/GenBank/DDBJ whole genome shotgun (WGS) entry which is preliminary data.</text>
</comment>
<dbReference type="PANTHER" id="PTHR21538">
    <property type="entry name" value="ANILLIN/RHOTEKIN RTKN"/>
    <property type="match status" value="1"/>
</dbReference>
<dbReference type="AlphaFoldDB" id="A0AAW1THL7"/>
<evidence type="ECO:0000313" key="4">
    <source>
        <dbReference type="Proteomes" id="UP001431783"/>
    </source>
</evidence>
<reference evidence="3 4" key="1">
    <citation type="submission" date="2023-03" db="EMBL/GenBank/DDBJ databases">
        <title>Genome insight into feeding habits of ladybird beetles.</title>
        <authorList>
            <person name="Li H.-S."/>
            <person name="Huang Y.-H."/>
            <person name="Pang H."/>
        </authorList>
    </citation>
    <scope>NUCLEOTIDE SEQUENCE [LARGE SCALE GENOMIC DNA]</scope>
    <source>
        <strain evidence="3">SYSU_2023b</strain>
        <tissue evidence="3">Whole body</tissue>
    </source>
</reference>
<gene>
    <name evidence="3" type="ORF">WA026_002862</name>
</gene>
<dbReference type="EMBL" id="JARQZJ010000001">
    <property type="protein sequence ID" value="KAK9869104.1"/>
    <property type="molecule type" value="Genomic_DNA"/>
</dbReference>
<dbReference type="SMART" id="SM00233">
    <property type="entry name" value="PH"/>
    <property type="match status" value="1"/>
</dbReference>
<evidence type="ECO:0000256" key="1">
    <source>
        <dbReference type="SAM" id="MobiDB-lite"/>
    </source>
</evidence>
<dbReference type="PANTHER" id="PTHR21538:SF23">
    <property type="entry name" value="ANILLIN"/>
    <property type="match status" value="1"/>
</dbReference>
<dbReference type="GO" id="GO:0031106">
    <property type="term" value="P:septin ring organization"/>
    <property type="evidence" value="ECO:0007669"/>
    <property type="project" value="TreeGrafter"/>
</dbReference>
<dbReference type="InterPro" id="IPR001849">
    <property type="entry name" value="PH_domain"/>
</dbReference>
<feature type="region of interest" description="Disordered" evidence="1">
    <location>
        <begin position="357"/>
        <end position="377"/>
    </location>
</feature>
<sequence>MTKSNNDDMKIQQIPEDIVSEFGKLECCDSESTSTIEATGNNESNHTCHKNKLEKRKTQQAIAFTNENEFDTTTPTEDSFEEFSKRIIQRAMGIEKGFREASDGERYQSSPRIKKPPRKRINSVLTEQSPYNNSEKLLELKSGNRKYRESSKGEATFLDSEATHSCNRIRKMTTMTVEEKLKKYFGRGENEDQTIHSIKNSSEFAYGTFKNYLRMLNSVDENGELKAIRDLVMSRYGGAIQNHLRKSVSRKSFVSLYKGISKESLRSRDSGNNSICDEFFDDDNNIPDGAFSLKTFEDILQYHNRSSFNTKFEEDSVRGLNENYKKQTEGNLRKYSNKQLVTKAECTCVTRVNTGLEPSDKPIKRPSSQPIMRTAQETSHVVNEKTQVESDTTEKELMQRLYIQTATILEVSKALNFCRKFKDYTESIERVEAEHILLIATIRRSLILDRMTETECESRNMETNGCVQIKDLKIPLIATDDNSKGDTYFACVFQCGNSVLSSGVLKPNGEIYLEINKNFCFEQLSHDFEINIQFYSIFIKNYNRSKISNAILKDVSNAFCNLRRYIPSRRSSRNFTESSTMKKSSFELCGRSMITRTSLQLKEFKVQTVYPAKTFTNKFTCEIDFSVKVPNTASGFLTVGEQFNGILLWNRQWCVLDNGKLRFWDYPGGKEATRVIEISRCLQRTISLADKSFCPRPRTLHLKLGAESVRDGSIPSNLYLAADSLEDLRYWSEKLNSVLTTLTLWNAMQRCESNTK</sequence>
<name>A0AAW1THL7_9CUCU</name>
<feature type="domain" description="PH" evidence="2">
    <location>
        <begin position="630"/>
        <end position="740"/>
    </location>
</feature>
<dbReference type="PROSITE" id="PS50003">
    <property type="entry name" value="PH_DOMAIN"/>
    <property type="match status" value="1"/>
</dbReference>
<dbReference type="InterPro" id="IPR051364">
    <property type="entry name" value="Cytokinesis/Rho-signaling"/>
</dbReference>
<dbReference type="InterPro" id="IPR012966">
    <property type="entry name" value="AHD"/>
</dbReference>